<dbReference type="Gene3D" id="3.30.1330.60">
    <property type="entry name" value="OmpA-like domain"/>
    <property type="match status" value="2"/>
</dbReference>
<dbReference type="GO" id="GO:0009279">
    <property type="term" value="C:cell outer membrane"/>
    <property type="evidence" value="ECO:0007669"/>
    <property type="project" value="UniProtKB-SubCell"/>
</dbReference>
<dbReference type="InterPro" id="IPR006665">
    <property type="entry name" value="OmpA-like"/>
</dbReference>
<proteinExistence type="predicted"/>
<dbReference type="AlphaFoldDB" id="A0A552UVH4"/>
<dbReference type="PANTHER" id="PTHR30329:SF21">
    <property type="entry name" value="LIPOPROTEIN YIAD-RELATED"/>
    <property type="match status" value="1"/>
</dbReference>
<keyword evidence="8" id="KW-1185">Reference proteome</keyword>
<protein>
    <submittedName>
        <fullName evidence="7">OmpA family protein</fullName>
    </submittedName>
</protein>
<dbReference type="Proteomes" id="UP000320643">
    <property type="component" value="Unassembled WGS sequence"/>
</dbReference>
<name>A0A552UVH4_9FLAO</name>
<evidence type="ECO:0000313" key="8">
    <source>
        <dbReference type="Proteomes" id="UP000320643"/>
    </source>
</evidence>
<dbReference type="PANTHER" id="PTHR30329">
    <property type="entry name" value="STATOR ELEMENT OF FLAGELLAR MOTOR COMPLEX"/>
    <property type="match status" value="1"/>
</dbReference>
<dbReference type="RefSeq" id="WP_143374934.1">
    <property type="nucleotide sequence ID" value="NZ_VJVZ01000014.1"/>
</dbReference>
<feature type="domain" description="OmpA-like" evidence="6">
    <location>
        <begin position="169"/>
        <end position="288"/>
    </location>
</feature>
<evidence type="ECO:0000259" key="6">
    <source>
        <dbReference type="PROSITE" id="PS51123"/>
    </source>
</evidence>
<evidence type="ECO:0000256" key="2">
    <source>
        <dbReference type="ARBA" id="ARBA00023136"/>
    </source>
</evidence>
<dbReference type="CDD" id="cd07185">
    <property type="entry name" value="OmpA_C-like"/>
    <property type="match status" value="2"/>
</dbReference>
<dbReference type="InterPro" id="IPR036737">
    <property type="entry name" value="OmpA-like_sf"/>
</dbReference>
<dbReference type="PROSITE" id="PS51257">
    <property type="entry name" value="PROKAR_LIPOPROTEIN"/>
    <property type="match status" value="1"/>
</dbReference>
<feature type="signal peptide" evidence="5">
    <location>
        <begin position="1"/>
        <end position="18"/>
    </location>
</feature>
<evidence type="ECO:0000313" key="7">
    <source>
        <dbReference type="EMBL" id="TRW22197.1"/>
    </source>
</evidence>
<accession>A0A552UVH4</accession>
<dbReference type="PROSITE" id="PS51123">
    <property type="entry name" value="OMPA_2"/>
    <property type="match status" value="2"/>
</dbReference>
<comment type="subcellular location">
    <subcellularLocation>
        <location evidence="1">Cell outer membrane</location>
    </subcellularLocation>
</comment>
<dbReference type="Pfam" id="PF00691">
    <property type="entry name" value="OmpA"/>
    <property type="match status" value="2"/>
</dbReference>
<dbReference type="InterPro" id="IPR050330">
    <property type="entry name" value="Bact_OuterMem_StrucFunc"/>
</dbReference>
<reference evidence="7 8" key="1">
    <citation type="submission" date="2019-07" db="EMBL/GenBank/DDBJ databases">
        <title>Flavobacterium sp. nov., isolated from glacier ice.</title>
        <authorList>
            <person name="Liu Q."/>
            <person name="Xin Y.-H."/>
        </authorList>
    </citation>
    <scope>NUCLEOTIDE SEQUENCE [LARGE SCALE GENOMIC DNA]</scope>
    <source>
        <strain evidence="7 8">ZT4R6</strain>
    </source>
</reference>
<organism evidence="7 8">
    <name type="scientific">Flavobacterium zepuense</name>
    <dbReference type="NCBI Taxonomy" id="2593302"/>
    <lineage>
        <taxon>Bacteria</taxon>
        <taxon>Pseudomonadati</taxon>
        <taxon>Bacteroidota</taxon>
        <taxon>Flavobacteriia</taxon>
        <taxon>Flavobacteriales</taxon>
        <taxon>Flavobacteriaceae</taxon>
        <taxon>Flavobacterium</taxon>
    </lineage>
</organism>
<evidence type="ECO:0000256" key="1">
    <source>
        <dbReference type="ARBA" id="ARBA00004442"/>
    </source>
</evidence>
<dbReference type="OrthoDB" id="9782229at2"/>
<comment type="caution">
    <text evidence="7">The sequence shown here is derived from an EMBL/GenBank/DDBJ whole genome shotgun (WGS) entry which is preliminary data.</text>
</comment>
<sequence>MLRLVAIAMLLTGFSACGQTLKYTAYFDNDKAVPTDVQMDGFLSFTKILDTITIQNVTLTGYCDDTGSVAYNVALSQKRAQYFANYFKNNPVSIEIKGIGELPLENTIDTLAARSKNRRTDIVIRYISATKLAIEDIPVTNITPVTAIAPKEPEPEHFVYKAFSDNLQVGDRLLLDKLVFIGGRSELRKRSGKALVDLLAYLKRNPQLYFEIQGHVCCIYSYQKDAVDEDTQENHLSLNRARFIYNYLLKNGIAKERMTFNGYGRQYPIPNGAESDNKRVEILVTKVAN</sequence>
<dbReference type="SUPFAM" id="SSF103088">
    <property type="entry name" value="OmpA-like"/>
    <property type="match status" value="2"/>
</dbReference>
<gene>
    <name evidence="7" type="ORF">FMM05_18590</name>
</gene>
<evidence type="ECO:0000256" key="5">
    <source>
        <dbReference type="SAM" id="SignalP"/>
    </source>
</evidence>
<keyword evidence="3" id="KW-0998">Cell outer membrane</keyword>
<keyword evidence="5" id="KW-0732">Signal</keyword>
<evidence type="ECO:0000256" key="4">
    <source>
        <dbReference type="PROSITE-ProRule" id="PRU00473"/>
    </source>
</evidence>
<dbReference type="InterPro" id="IPR006664">
    <property type="entry name" value="OMP_bac"/>
</dbReference>
<dbReference type="PRINTS" id="PR01021">
    <property type="entry name" value="OMPADOMAIN"/>
</dbReference>
<evidence type="ECO:0000256" key="3">
    <source>
        <dbReference type="ARBA" id="ARBA00023237"/>
    </source>
</evidence>
<feature type="domain" description="OmpA-like" evidence="6">
    <location>
        <begin position="14"/>
        <end position="128"/>
    </location>
</feature>
<feature type="chain" id="PRO_5022180660" evidence="5">
    <location>
        <begin position="19"/>
        <end position="289"/>
    </location>
</feature>
<keyword evidence="2 4" id="KW-0472">Membrane</keyword>
<dbReference type="EMBL" id="VJVZ01000014">
    <property type="protein sequence ID" value="TRW22197.1"/>
    <property type="molecule type" value="Genomic_DNA"/>
</dbReference>